<feature type="active site" evidence="10">
    <location>
        <position position="134"/>
    </location>
</feature>
<comment type="caution">
    <text evidence="10">Lacks conserved residue(s) required for the propagation of feature annotation.</text>
</comment>
<feature type="domain" description="GHMP kinase C-terminal" evidence="12">
    <location>
        <begin position="210"/>
        <end position="270"/>
    </location>
</feature>
<protein>
    <recommendedName>
        <fullName evidence="3 10">4-diphosphocytidyl-2-C-methyl-D-erythritol kinase</fullName>
        <shortName evidence="10">CMK</shortName>
        <ecNumber evidence="2 10">2.7.1.148</ecNumber>
    </recommendedName>
    <alternativeName>
        <fullName evidence="9 10">4-(cytidine-5'-diphospho)-2-C-methyl-D-erythritol kinase</fullName>
    </alternativeName>
</protein>
<keyword evidence="8 10" id="KW-0414">Isoprene biosynthesis</keyword>
<dbReference type="Gene3D" id="3.30.230.10">
    <property type="match status" value="1"/>
</dbReference>
<proteinExistence type="inferred from homology"/>
<dbReference type="SUPFAM" id="SSF54211">
    <property type="entry name" value="Ribosomal protein S5 domain 2-like"/>
    <property type="match status" value="1"/>
</dbReference>
<dbReference type="SUPFAM" id="SSF55060">
    <property type="entry name" value="GHMP Kinase, C-terminal domain"/>
    <property type="match status" value="1"/>
</dbReference>
<dbReference type="InterPro" id="IPR006204">
    <property type="entry name" value="GHMP_kinase_N_dom"/>
</dbReference>
<keyword evidence="14" id="KW-1185">Reference proteome</keyword>
<name>A0A1H2UTL1_9RHOB</name>
<dbReference type="Pfam" id="PF08544">
    <property type="entry name" value="GHMP_kinases_C"/>
    <property type="match status" value="1"/>
</dbReference>
<keyword evidence="7 10" id="KW-0067">ATP-binding</keyword>
<dbReference type="PANTHER" id="PTHR43527:SF2">
    <property type="entry name" value="4-DIPHOSPHOCYTIDYL-2-C-METHYL-D-ERYTHRITOL KINASE, CHLOROPLASTIC"/>
    <property type="match status" value="1"/>
</dbReference>
<dbReference type="AlphaFoldDB" id="A0A1H2UTL1"/>
<evidence type="ECO:0000256" key="9">
    <source>
        <dbReference type="ARBA" id="ARBA00032554"/>
    </source>
</evidence>
<organism evidence="13 14">
    <name type="scientific">Litoreibacter albidus</name>
    <dbReference type="NCBI Taxonomy" id="670155"/>
    <lineage>
        <taxon>Bacteria</taxon>
        <taxon>Pseudomonadati</taxon>
        <taxon>Pseudomonadota</taxon>
        <taxon>Alphaproteobacteria</taxon>
        <taxon>Rhodobacterales</taxon>
        <taxon>Roseobacteraceae</taxon>
        <taxon>Litoreibacter</taxon>
    </lineage>
</organism>
<dbReference type="PIRSF" id="PIRSF010376">
    <property type="entry name" value="IspE"/>
    <property type="match status" value="1"/>
</dbReference>
<dbReference type="NCBIfam" id="NF011202">
    <property type="entry name" value="PRK14608.1"/>
    <property type="match status" value="1"/>
</dbReference>
<gene>
    <name evidence="10" type="primary">ispE</name>
    <name evidence="13" type="ORF">SAMN04488001_1284</name>
</gene>
<dbReference type="Pfam" id="PF00288">
    <property type="entry name" value="GHMP_kinases_N"/>
    <property type="match status" value="1"/>
</dbReference>
<evidence type="ECO:0000256" key="3">
    <source>
        <dbReference type="ARBA" id="ARBA00017473"/>
    </source>
</evidence>
<keyword evidence="6 10" id="KW-0418">Kinase</keyword>
<dbReference type="InterPro" id="IPR020568">
    <property type="entry name" value="Ribosomal_Su5_D2-typ_SF"/>
</dbReference>
<comment type="similarity">
    <text evidence="1 10">Belongs to the GHMP kinase family. IspE subfamily.</text>
</comment>
<accession>A0A1H2UTL1</accession>
<dbReference type="GO" id="GO:0019288">
    <property type="term" value="P:isopentenyl diphosphate biosynthetic process, methylerythritol 4-phosphate pathway"/>
    <property type="evidence" value="ECO:0007669"/>
    <property type="project" value="UniProtKB-UniRule"/>
</dbReference>
<evidence type="ECO:0000256" key="4">
    <source>
        <dbReference type="ARBA" id="ARBA00022679"/>
    </source>
</evidence>
<dbReference type="GO" id="GO:0050515">
    <property type="term" value="F:4-(cytidine 5'-diphospho)-2-C-methyl-D-erythritol kinase activity"/>
    <property type="evidence" value="ECO:0007669"/>
    <property type="project" value="UniProtKB-UniRule"/>
</dbReference>
<dbReference type="PANTHER" id="PTHR43527">
    <property type="entry name" value="4-DIPHOSPHOCYTIDYL-2-C-METHYL-D-ERYTHRITOL KINASE, CHLOROPLASTIC"/>
    <property type="match status" value="1"/>
</dbReference>
<dbReference type="InterPro" id="IPR014721">
    <property type="entry name" value="Ribsml_uS5_D2-typ_fold_subgr"/>
</dbReference>
<evidence type="ECO:0000259" key="12">
    <source>
        <dbReference type="Pfam" id="PF08544"/>
    </source>
</evidence>
<evidence type="ECO:0000256" key="7">
    <source>
        <dbReference type="ARBA" id="ARBA00022840"/>
    </source>
</evidence>
<feature type="active site" evidence="10">
    <location>
        <position position="10"/>
    </location>
</feature>
<dbReference type="RefSeq" id="WP_089945846.1">
    <property type="nucleotide sequence ID" value="NZ_FNOI01000002.1"/>
</dbReference>
<evidence type="ECO:0000259" key="11">
    <source>
        <dbReference type="Pfam" id="PF00288"/>
    </source>
</evidence>
<dbReference type="InterPro" id="IPR004424">
    <property type="entry name" value="IspE"/>
</dbReference>
<dbReference type="GO" id="GO:0016114">
    <property type="term" value="P:terpenoid biosynthetic process"/>
    <property type="evidence" value="ECO:0007669"/>
    <property type="project" value="InterPro"/>
</dbReference>
<comment type="catalytic activity">
    <reaction evidence="10">
        <text>4-CDP-2-C-methyl-D-erythritol + ATP = 4-CDP-2-C-methyl-D-erythritol 2-phosphate + ADP + H(+)</text>
        <dbReference type="Rhea" id="RHEA:18437"/>
        <dbReference type="ChEBI" id="CHEBI:15378"/>
        <dbReference type="ChEBI" id="CHEBI:30616"/>
        <dbReference type="ChEBI" id="CHEBI:57823"/>
        <dbReference type="ChEBI" id="CHEBI:57919"/>
        <dbReference type="ChEBI" id="CHEBI:456216"/>
        <dbReference type="EC" id="2.7.1.148"/>
    </reaction>
</comment>
<sequence>MMVQEFAPAKVNLTLHITGQRDDGYHLLDSLVMFASVGDTLTLSAAKNLALEVDGPEAPSVPIGGNSVLSAAEMLAPSKGALLRLTKTLPVAAGIGGGTADAAAAYRGLSQLWGLPSASPTPSTFNHVAKLGADVPVCLFSRTARMSGIGDQVEFLPDLPRLNAVLINPRTPVSTPDVFNLISSKNNPSMTGVPDATVAQGDFVAWLATQRNDMQQAAVTLAPIISDVLSALAETTGCQLARMSGSGATCFGIYPDAHAASKAASAISQAHPDWWVQPCTLGDGA</sequence>
<evidence type="ECO:0000256" key="5">
    <source>
        <dbReference type="ARBA" id="ARBA00022741"/>
    </source>
</evidence>
<dbReference type="InterPro" id="IPR013750">
    <property type="entry name" value="GHMP_kinase_C_dom"/>
</dbReference>
<evidence type="ECO:0000313" key="14">
    <source>
        <dbReference type="Proteomes" id="UP000199441"/>
    </source>
</evidence>
<evidence type="ECO:0000256" key="6">
    <source>
        <dbReference type="ARBA" id="ARBA00022777"/>
    </source>
</evidence>
<comment type="function">
    <text evidence="10">Catalyzes the phosphorylation of the position 2 hydroxy group of 4-diphosphocytidyl-2C-methyl-D-erythritol.</text>
</comment>
<dbReference type="InterPro" id="IPR036554">
    <property type="entry name" value="GHMP_kinase_C_sf"/>
</dbReference>
<evidence type="ECO:0000256" key="1">
    <source>
        <dbReference type="ARBA" id="ARBA00009684"/>
    </source>
</evidence>
<evidence type="ECO:0000256" key="8">
    <source>
        <dbReference type="ARBA" id="ARBA00023229"/>
    </source>
</evidence>
<dbReference type="HAMAP" id="MF_00061">
    <property type="entry name" value="IspE"/>
    <property type="match status" value="1"/>
</dbReference>
<evidence type="ECO:0000313" key="13">
    <source>
        <dbReference type="EMBL" id="SDW59430.1"/>
    </source>
</evidence>
<reference evidence="14" key="1">
    <citation type="submission" date="2016-10" db="EMBL/GenBank/DDBJ databases">
        <authorList>
            <person name="Varghese N."/>
            <person name="Submissions S."/>
        </authorList>
    </citation>
    <scope>NUCLEOTIDE SEQUENCE [LARGE SCALE GENOMIC DNA]</scope>
    <source>
        <strain evidence="14">DSM 26922</strain>
    </source>
</reference>
<dbReference type="EMBL" id="FNOI01000002">
    <property type="protein sequence ID" value="SDW59430.1"/>
    <property type="molecule type" value="Genomic_DNA"/>
</dbReference>
<dbReference type="Gene3D" id="3.30.70.890">
    <property type="entry name" value="GHMP kinase, C-terminal domain"/>
    <property type="match status" value="1"/>
</dbReference>
<comment type="pathway">
    <text evidence="10">Isoprenoid biosynthesis; isopentenyl diphosphate biosynthesis via DXP pathway; isopentenyl diphosphate from 1-deoxy-D-xylulose 5-phosphate: step 3/6.</text>
</comment>
<evidence type="ECO:0000256" key="10">
    <source>
        <dbReference type="HAMAP-Rule" id="MF_00061"/>
    </source>
</evidence>
<dbReference type="OrthoDB" id="9809438at2"/>
<dbReference type="GO" id="GO:0005524">
    <property type="term" value="F:ATP binding"/>
    <property type="evidence" value="ECO:0007669"/>
    <property type="project" value="UniProtKB-UniRule"/>
</dbReference>
<feature type="domain" description="GHMP kinase N-terminal" evidence="11">
    <location>
        <begin position="67"/>
        <end position="141"/>
    </location>
</feature>
<dbReference type="Proteomes" id="UP000199441">
    <property type="component" value="Unassembled WGS sequence"/>
</dbReference>
<evidence type="ECO:0000256" key="2">
    <source>
        <dbReference type="ARBA" id="ARBA00012052"/>
    </source>
</evidence>
<dbReference type="UniPathway" id="UPA00056">
    <property type="reaction ID" value="UER00094"/>
</dbReference>
<keyword evidence="4 10" id="KW-0808">Transferase</keyword>
<dbReference type="EC" id="2.7.1.148" evidence="2 10"/>
<keyword evidence="5 10" id="KW-0547">Nucleotide-binding</keyword>
<dbReference type="STRING" id="670155.SAMN04488001_1284"/>